<accession>A0A1G5SI54</accession>
<feature type="transmembrane region" description="Helical" evidence="1">
    <location>
        <begin position="7"/>
        <end position="31"/>
    </location>
</feature>
<keyword evidence="1" id="KW-0812">Transmembrane</keyword>
<reference evidence="2 3" key="1">
    <citation type="submission" date="2016-10" db="EMBL/GenBank/DDBJ databases">
        <authorList>
            <person name="de Groot N.N."/>
        </authorList>
    </citation>
    <scope>NUCLEOTIDE SEQUENCE [LARGE SCALE GENOMIC DNA]</scope>
    <source>
        <strain evidence="2">1</strain>
    </source>
</reference>
<evidence type="ECO:0000256" key="1">
    <source>
        <dbReference type="SAM" id="Phobius"/>
    </source>
</evidence>
<keyword evidence="3" id="KW-1185">Reference proteome</keyword>
<feature type="transmembrane region" description="Helical" evidence="1">
    <location>
        <begin position="167"/>
        <end position="185"/>
    </location>
</feature>
<feature type="transmembrane region" description="Helical" evidence="1">
    <location>
        <begin position="134"/>
        <end position="155"/>
    </location>
</feature>
<proteinExistence type="predicted"/>
<name>A0A1G5SI54_9PROT</name>
<evidence type="ECO:0008006" key="4">
    <source>
        <dbReference type="Google" id="ProtNLM"/>
    </source>
</evidence>
<dbReference type="STRING" id="51642.NSMM_800002"/>
<feature type="transmembrane region" description="Helical" evidence="1">
    <location>
        <begin position="206"/>
        <end position="227"/>
    </location>
</feature>
<sequence>MRARVSILIVMIRVIIVLIVLLLLATFAYYWPRTILLTVYLLVSGALVARYSRDAFSESERASAWNTMLANFANAHLRADPTLTRLRRRFSAMLLILAEALLWPRQAIISLAGRPLLRRNSVGQLIPRRYRPTTLFYVFYLVSAALFALLPFTVLWFSVNERTAEPIALTLFCLLAVSLFARHFAMLIFPHDLKASMRRTPGDPRIFFAIYLCIDTFAFAVLVQFVGIQAGTSLLGLGGFKDALVNVLSISELRALIQELMQVFNIELSQIAVNMLQTLAQVTALQAFEMLCSGLVYLNIVRMLLPFNSWEQTDEDLKLIARRLLIGGCAEEARTTLAKIKNYDDETAQLDALLTAHRGNLNAAVKKMRWAHARNDLPEDADLIFMDVIGQLMLIPESNLSTAQMINFVLDNNVSDTTLVMFLSLSFSFGLVSGHIDPLETLEIIKSKERLGDYPLSAALIEIGEGDLASARARLEIYAPADVVSRCAMLLIKEIIAAPSPAPSINQAAEQVVVAIDAVVFEELTLAQQLTLVSILICFRCAIASRGETAPALTALTSKTLANIREFYPSHRNVSLLENYSRIVEAQARRKNSPTPTVLTA</sequence>
<keyword evidence="1" id="KW-1133">Transmembrane helix</keyword>
<dbReference type="Proteomes" id="UP000198729">
    <property type="component" value="Unassembled WGS sequence"/>
</dbReference>
<dbReference type="EMBL" id="FMWO01000092">
    <property type="protein sequence ID" value="SCZ86808.1"/>
    <property type="molecule type" value="Genomic_DNA"/>
</dbReference>
<dbReference type="AlphaFoldDB" id="A0A1G5SI54"/>
<evidence type="ECO:0000313" key="3">
    <source>
        <dbReference type="Proteomes" id="UP000198729"/>
    </source>
</evidence>
<organism evidence="2 3">
    <name type="scientific">Nitrosomonas mobilis</name>
    <dbReference type="NCBI Taxonomy" id="51642"/>
    <lineage>
        <taxon>Bacteria</taxon>
        <taxon>Pseudomonadati</taxon>
        <taxon>Pseudomonadota</taxon>
        <taxon>Betaproteobacteria</taxon>
        <taxon>Nitrosomonadales</taxon>
        <taxon>Nitrosomonadaceae</taxon>
        <taxon>Nitrosomonas</taxon>
    </lineage>
</organism>
<keyword evidence="1" id="KW-0472">Membrane</keyword>
<dbReference type="OrthoDB" id="9817256at2"/>
<gene>
    <name evidence="2" type="ORF">NSMM_800002</name>
</gene>
<evidence type="ECO:0000313" key="2">
    <source>
        <dbReference type="EMBL" id="SCZ86808.1"/>
    </source>
</evidence>
<protein>
    <recommendedName>
        <fullName evidence="4">Transmembrane protein</fullName>
    </recommendedName>
</protein>